<feature type="domain" description="STAS" evidence="4">
    <location>
        <begin position="45"/>
        <end position="150"/>
    </location>
</feature>
<organism evidence="5 6">
    <name type="scientific">Nonomuraea helvata</name>
    <dbReference type="NCBI Taxonomy" id="37484"/>
    <lineage>
        <taxon>Bacteria</taxon>
        <taxon>Bacillati</taxon>
        <taxon>Actinomycetota</taxon>
        <taxon>Actinomycetes</taxon>
        <taxon>Streptosporangiales</taxon>
        <taxon>Streptosporangiaceae</taxon>
        <taxon>Nonomuraea</taxon>
    </lineage>
</organism>
<reference evidence="5 6" key="1">
    <citation type="submission" date="2024-09" db="EMBL/GenBank/DDBJ databases">
        <authorList>
            <person name="Sun Q."/>
            <person name="Mori K."/>
        </authorList>
    </citation>
    <scope>NUCLEOTIDE SEQUENCE [LARGE SCALE GENOMIC DNA]</scope>
    <source>
        <strain evidence="5 6">JCM 3143</strain>
    </source>
</reference>
<proteinExistence type="inferred from homology"/>
<keyword evidence="6" id="KW-1185">Reference proteome</keyword>
<dbReference type="Pfam" id="PF13466">
    <property type="entry name" value="STAS_2"/>
    <property type="match status" value="1"/>
</dbReference>
<evidence type="ECO:0000256" key="3">
    <source>
        <dbReference type="SAM" id="MobiDB-lite"/>
    </source>
</evidence>
<evidence type="ECO:0000256" key="2">
    <source>
        <dbReference type="RuleBase" id="RU003749"/>
    </source>
</evidence>
<dbReference type="Proteomes" id="UP001589532">
    <property type="component" value="Unassembled WGS sequence"/>
</dbReference>
<evidence type="ECO:0000259" key="4">
    <source>
        <dbReference type="PROSITE" id="PS50801"/>
    </source>
</evidence>
<dbReference type="NCBIfam" id="TIGR00377">
    <property type="entry name" value="ant_ant_sig"/>
    <property type="match status" value="1"/>
</dbReference>
<dbReference type="EMBL" id="JBHMBW010000021">
    <property type="protein sequence ID" value="MFB9626229.1"/>
    <property type="molecule type" value="Genomic_DNA"/>
</dbReference>
<dbReference type="InterPro" id="IPR002645">
    <property type="entry name" value="STAS_dom"/>
</dbReference>
<protein>
    <recommendedName>
        <fullName evidence="2">Anti-sigma factor antagonist</fullName>
    </recommendedName>
</protein>
<gene>
    <name evidence="5" type="ORF">ACFFSA_24360</name>
</gene>
<sequence>MTEGEDLRMHRAGIRPETCDGGRRPRQASSARNAPARHPKGMTQLTITIKQRPRFALLELEEELDHQTHPALLHALDGLLTASRPRIVVDTAQLEFCDSHGLWVLIDAQSRAEKRGGALRLIGVQGSLARLLTVTQLVDLFPPYSDLTQAPAWPARD</sequence>
<evidence type="ECO:0000256" key="1">
    <source>
        <dbReference type="ARBA" id="ARBA00009013"/>
    </source>
</evidence>
<comment type="similarity">
    <text evidence="1 2">Belongs to the anti-sigma-factor antagonist family.</text>
</comment>
<dbReference type="InterPro" id="IPR058548">
    <property type="entry name" value="MlaB-like_STAS"/>
</dbReference>
<dbReference type="InterPro" id="IPR036513">
    <property type="entry name" value="STAS_dom_sf"/>
</dbReference>
<evidence type="ECO:0000313" key="6">
    <source>
        <dbReference type="Proteomes" id="UP001589532"/>
    </source>
</evidence>
<name>A0ABV5S5G5_9ACTN</name>
<dbReference type="PANTHER" id="PTHR33495">
    <property type="entry name" value="ANTI-SIGMA FACTOR ANTAGONIST TM_1081-RELATED-RELATED"/>
    <property type="match status" value="1"/>
</dbReference>
<dbReference type="PROSITE" id="PS50801">
    <property type="entry name" value="STAS"/>
    <property type="match status" value="1"/>
</dbReference>
<dbReference type="RefSeq" id="WP_345003290.1">
    <property type="nucleotide sequence ID" value="NZ_BAAAXV010000012.1"/>
</dbReference>
<feature type="region of interest" description="Disordered" evidence="3">
    <location>
        <begin position="1"/>
        <end position="38"/>
    </location>
</feature>
<dbReference type="PANTHER" id="PTHR33495:SF2">
    <property type="entry name" value="ANTI-SIGMA FACTOR ANTAGONIST TM_1081-RELATED"/>
    <property type="match status" value="1"/>
</dbReference>
<dbReference type="CDD" id="cd07043">
    <property type="entry name" value="STAS_anti-anti-sigma_factors"/>
    <property type="match status" value="1"/>
</dbReference>
<dbReference type="SUPFAM" id="SSF52091">
    <property type="entry name" value="SpoIIaa-like"/>
    <property type="match status" value="1"/>
</dbReference>
<comment type="caution">
    <text evidence="5">The sequence shown here is derived from an EMBL/GenBank/DDBJ whole genome shotgun (WGS) entry which is preliminary data.</text>
</comment>
<dbReference type="Gene3D" id="3.30.750.24">
    <property type="entry name" value="STAS domain"/>
    <property type="match status" value="1"/>
</dbReference>
<evidence type="ECO:0000313" key="5">
    <source>
        <dbReference type="EMBL" id="MFB9626229.1"/>
    </source>
</evidence>
<accession>A0ABV5S5G5</accession>
<dbReference type="InterPro" id="IPR003658">
    <property type="entry name" value="Anti-sigma_ant"/>
</dbReference>